<reference evidence="1" key="1">
    <citation type="submission" date="2021-01" db="EMBL/GenBank/DDBJ databases">
        <authorList>
            <person name="Corre E."/>
            <person name="Pelletier E."/>
            <person name="Niang G."/>
            <person name="Scheremetjew M."/>
            <person name="Finn R."/>
            <person name="Kale V."/>
            <person name="Holt S."/>
            <person name="Cochrane G."/>
            <person name="Meng A."/>
            <person name="Brown T."/>
            <person name="Cohen L."/>
        </authorList>
    </citation>
    <scope>NUCLEOTIDE SEQUENCE</scope>
    <source>
        <strain evidence="1">CCMP 2712</strain>
    </source>
</reference>
<dbReference type="AlphaFoldDB" id="A0A7S4UI52"/>
<organism evidence="1">
    <name type="scientific">Guillardia theta</name>
    <name type="common">Cryptophyte</name>
    <name type="synonym">Cryptomonas phi</name>
    <dbReference type="NCBI Taxonomy" id="55529"/>
    <lineage>
        <taxon>Eukaryota</taxon>
        <taxon>Cryptophyceae</taxon>
        <taxon>Pyrenomonadales</taxon>
        <taxon>Geminigeraceae</taxon>
        <taxon>Guillardia</taxon>
    </lineage>
</organism>
<name>A0A7S4UI52_GUITH</name>
<gene>
    <name evidence="1" type="ORF">GTHE00462_LOCUS27517</name>
</gene>
<accession>A0A7S4UI52</accession>
<evidence type="ECO:0000313" key="1">
    <source>
        <dbReference type="EMBL" id="CAE2321417.1"/>
    </source>
</evidence>
<proteinExistence type="predicted"/>
<protein>
    <submittedName>
        <fullName evidence="1">Uncharacterized protein</fullName>
    </submittedName>
</protein>
<dbReference type="EMBL" id="HBKN01035291">
    <property type="protein sequence ID" value="CAE2321417.1"/>
    <property type="molecule type" value="Transcribed_RNA"/>
</dbReference>
<sequence length="241" mass="26783">MVRGIVYLAGGVLAGAALSENKELVTDVLLSTGNFMKMLSRELLQLEFQGKRMNEVPVVKNVLLYFSSLNIEREYLNDGVTKARGFVRDVVGKQDRIAMEQQGGGAGGAGGGVLATTVKLSIPAAIAAFLYWDKPAREWVWAKTLRAYEEVRRRFENLPTVVGDKKYQEAVQRRLTQDLEELNRCIQSWGGGGWEVVQEEVSKRSVIAVRHLRTWTRDVARKVHGIVVSRFPPGEGKPAVA</sequence>